<dbReference type="AlphaFoldDB" id="A0A1E1WKE7"/>
<name>A0A1E1WKE7_PECGO</name>
<organism evidence="9">
    <name type="scientific">Pectinophora gossypiella</name>
    <name type="common">Cotton pink bollworm</name>
    <name type="synonym">Depressaria gossypiella</name>
    <dbReference type="NCBI Taxonomy" id="13191"/>
    <lineage>
        <taxon>Eukaryota</taxon>
        <taxon>Metazoa</taxon>
        <taxon>Ecdysozoa</taxon>
        <taxon>Arthropoda</taxon>
        <taxon>Hexapoda</taxon>
        <taxon>Insecta</taxon>
        <taxon>Pterygota</taxon>
        <taxon>Neoptera</taxon>
        <taxon>Endopterygota</taxon>
        <taxon>Lepidoptera</taxon>
        <taxon>Glossata</taxon>
        <taxon>Ditrysia</taxon>
        <taxon>Gelechioidea</taxon>
        <taxon>Gelechiidae</taxon>
        <taxon>Apatetrinae</taxon>
        <taxon>Pectinophora</taxon>
    </lineage>
</organism>
<keyword evidence="7" id="KW-0325">Glycoprotein</keyword>
<dbReference type="PANTHER" id="PTHR11567">
    <property type="entry name" value="ACID PHOSPHATASE-RELATED"/>
    <property type="match status" value="1"/>
</dbReference>
<dbReference type="GO" id="GO:0003993">
    <property type="term" value="F:acid phosphatase activity"/>
    <property type="evidence" value="ECO:0007669"/>
    <property type="project" value="UniProtKB-EC"/>
</dbReference>
<dbReference type="InterPro" id="IPR029033">
    <property type="entry name" value="His_PPase_superfam"/>
</dbReference>
<dbReference type="InterPro" id="IPR000560">
    <property type="entry name" value="His_Pase_clade-2"/>
</dbReference>
<feature type="non-terminal residue" evidence="9">
    <location>
        <position position="1"/>
    </location>
</feature>
<comment type="similarity">
    <text evidence="2">Belongs to the histidine acid phosphatase family.</text>
</comment>
<accession>A0A1E1WKE7</accession>
<keyword evidence="4" id="KW-0732">Signal</keyword>
<dbReference type="Gene3D" id="3.40.50.1240">
    <property type="entry name" value="Phosphoglycerate mutase-like"/>
    <property type="match status" value="1"/>
</dbReference>
<evidence type="ECO:0000256" key="5">
    <source>
        <dbReference type="ARBA" id="ARBA00022801"/>
    </source>
</evidence>
<evidence type="ECO:0000256" key="1">
    <source>
        <dbReference type="ARBA" id="ARBA00000032"/>
    </source>
</evidence>
<dbReference type="InterPro" id="IPR050645">
    <property type="entry name" value="Histidine_acid_phosphatase"/>
</dbReference>
<dbReference type="Pfam" id="PF00328">
    <property type="entry name" value="His_Phos_2"/>
    <property type="match status" value="1"/>
</dbReference>
<evidence type="ECO:0000256" key="2">
    <source>
        <dbReference type="ARBA" id="ARBA00005375"/>
    </source>
</evidence>
<dbReference type="PANTHER" id="PTHR11567:SF211">
    <property type="entry name" value="PROSTATIC ACID PHOSPHATASE"/>
    <property type="match status" value="1"/>
</dbReference>
<evidence type="ECO:0000256" key="4">
    <source>
        <dbReference type="ARBA" id="ARBA00022729"/>
    </source>
</evidence>
<proteinExistence type="inferred from homology"/>
<gene>
    <name evidence="9" type="ORF">g.4859</name>
</gene>
<dbReference type="OrthoDB" id="5821688at2759"/>
<keyword evidence="6" id="KW-1015">Disulfide bond</keyword>
<keyword evidence="8" id="KW-0812">Transmembrane</keyword>
<evidence type="ECO:0000256" key="7">
    <source>
        <dbReference type="ARBA" id="ARBA00023180"/>
    </source>
</evidence>
<keyword evidence="5" id="KW-0378">Hydrolase</keyword>
<feature type="transmembrane region" description="Helical" evidence="8">
    <location>
        <begin position="139"/>
        <end position="161"/>
    </location>
</feature>
<protein>
    <recommendedName>
        <fullName evidence="3">acid phosphatase</fullName>
        <ecNumber evidence="3">3.1.3.2</ecNumber>
    </recommendedName>
</protein>
<keyword evidence="8" id="KW-1133">Transmembrane helix</keyword>
<comment type="catalytic activity">
    <reaction evidence="1">
        <text>a phosphate monoester + H2O = an alcohol + phosphate</text>
        <dbReference type="Rhea" id="RHEA:15017"/>
        <dbReference type="ChEBI" id="CHEBI:15377"/>
        <dbReference type="ChEBI" id="CHEBI:30879"/>
        <dbReference type="ChEBI" id="CHEBI:43474"/>
        <dbReference type="ChEBI" id="CHEBI:67140"/>
        <dbReference type="EC" id="3.1.3.2"/>
    </reaction>
</comment>
<dbReference type="SUPFAM" id="SSF53254">
    <property type="entry name" value="Phosphoglycerate mutase-like"/>
    <property type="match status" value="1"/>
</dbReference>
<dbReference type="EC" id="3.1.3.2" evidence="3"/>
<keyword evidence="8" id="KW-0472">Membrane</keyword>
<evidence type="ECO:0000256" key="3">
    <source>
        <dbReference type="ARBA" id="ARBA00012646"/>
    </source>
</evidence>
<dbReference type="EMBL" id="GDQN01003571">
    <property type="protein sequence ID" value="JAT87483.1"/>
    <property type="molecule type" value="Transcribed_RNA"/>
</dbReference>
<evidence type="ECO:0000256" key="6">
    <source>
        <dbReference type="ARBA" id="ARBA00023157"/>
    </source>
</evidence>
<sequence>CYSFTTPAATPLLARLRAGPLLKDIMTKINRVITPCAKKKDYLKVSVYSGHDFTIGVVLTALGIFDGNCPVYTATILIELVEDNGANYIRISYRNATDVMEPQILSIPYCGKLCPVEKFKQLYENLLNVDFDYECTKQFPVLLGISFFGGLVIFASIYVAHKLYFAKVSSRQRGYTHTYRNMGQLLDNPMKVGHV</sequence>
<reference evidence="9" key="1">
    <citation type="submission" date="2015-09" db="EMBL/GenBank/DDBJ databases">
        <title>De novo assembly of Pectinophora gossypiella (Pink Bollworm) gut transcriptome.</title>
        <authorList>
            <person name="Tassone E.E."/>
        </authorList>
    </citation>
    <scope>NUCLEOTIDE SEQUENCE</scope>
</reference>
<evidence type="ECO:0000313" key="9">
    <source>
        <dbReference type="EMBL" id="JAT87483.1"/>
    </source>
</evidence>
<evidence type="ECO:0000256" key="8">
    <source>
        <dbReference type="SAM" id="Phobius"/>
    </source>
</evidence>